<protein>
    <submittedName>
        <fullName evidence="1">Uncharacterized protein</fullName>
    </submittedName>
</protein>
<evidence type="ECO:0000313" key="1">
    <source>
        <dbReference type="EMBL" id="SVA43524.1"/>
    </source>
</evidence>
<dbReference type="AlphaFoldDB" id="A0A381VTD8"/>
<dbReference type="EMBL" id="UINC01009720">
    <property type="protein sequence ID" value="SVA43524.1"/>
    <property type="molecule type" value="Genomic_DNA"/>
</dbReference>
<sequence>MAIIGLHAMFHSEEFSHLMSAAVVAEDPAAVQS</sequence>
<accession>A0A381VTD8</accession>
<reference evidence="1" key="1">
    <citation type="submission" date="2018-05" db="EMBL/GenBank/DDBJ databases">
        <authorList>
            <person name="Lanie J.A."/>
            <person name="Ng W.-L."/>
            <person name="Kazmierczak K.M."/>
            <person name="Andrzejewski T.M."/>
            <person name="Davidsen T.M."/>
            <person name="Wayne K.J."/>
            <person name="Tettelin H."/>
            <person name="Glass J.I."/>
            <person name="Rusch D."/>
            <person name="Podicherti R."/>
            <person name="Tsui H.-C.T."/>
            <person name="Winkler M.E."/>
        </authorList>
    </citation>
    <scope>NUCLEOTIDE SEQUENCE</scope>
</reference>
<gene>
    <name evidence="1" type="ORF">METZ01_LOCUS96378</name>
</gene>
<proteinExistence type="predicted"/>
<name>A0A381VTD8_9ZZZZ</name>
<organism evidence="1">
    <name type="scientific">marine metagenome</name>
    <dbReference type="NCBI Taxonomy" id="408172"/>
    <lineage>
        <taxon>unclassified sequences</taxon>
        <taxon>metagenomes</taxon>
        <taxon>ecological metagenomes</taxon>
    </lineage>
</organism>